<dbReference type="PANTHER" id="PTHR11799">
    <property type="entry name" value="PARAOXONASE"/>
    <property type="match status" value="1"/>
</dbReference>
<dbReference type="Gene3D" id="2.120.10.30">
    <property type="entry name" value="TolB, C-terminal domain"/>
    <property type="match status" value="1"/>
</dbReference>
<keyword evidence="6" id="KW-0106">Calcium</keyword>
<dbReference type="InterPro" id="IPR002640">
    <property type="entry name" value="Arylesterase"/>
</dbReference>
<evidence type="ECO:0000313" key="12">
    <source>
        <dbReference type="Proteomes" id="UP000309601"/>
    </source>
</evidence>
<evidence type="ECO:0000256" key="7">
    <source>
        <dbReference type="PIRSR" id="PIRSR602640-4"/>
    </source>
</evidence>
<accession>A0A4T0RV18</accession>
<organism evidence="10 12">
    <name type="scientific">Wallemia mellicola</name>
    <dbReference type="NCBI Taxonomy" id="1708541"/>
    <lineage>
        <taxon>Eukaryota</taxon>
        <taxon>Fungi</taxon>
        <taxon>Dikarya</taxon>
        <taxon>Basidiomycota</taxon>
        <taxon>Wallemiomycotina</taxon>
        <taxon>Wallemiomycetes</taxon>
        <taxon>Wallemiales</taxon>
        <taxon>Wallemiaceae</taxon>
        <taxon>Wallemia</taxon>
    </lineage>
</organism>
<evidence type="ECO:0000313" key="9">
    <source>
        <dbReference type="EMBL" id="TIC60993.1"/>
    </source>
</evidence>
<dbReference type="AlphaFoldDB" id="A0A4T0RV18"/>
<feature type="binding site" evidence="6">
    <location>
        <position position="206"/>
    </location>
    <ligand>
        <name>Ca(2+)</name>
        <dbReference type="ChEBI" id="CHEBI:29108"/>
        <label>1</label>
        <note>catalytic</note>
    </ligand>
</feature>
<gene>
    <name evidence="10" type="ORF">E3Q02_02980</name>
    <name evidence="9" type="ORF">E3Q03_02884</name>
    <name evidence="8" type="ORF">E3Q22_03111</name>
</gene>
<evidence type="ECO:0000256" key="4">
    <source>
        <dbReference type="ARBA" id="ARBA00023180"/>
    </source>
</evidence>
<evidence type="ECO:0000256" key="2">
    <source>
        <dbReference type="ARBA" id="ARBA00022801"/>
    </source>
</evidence>
<dbReference type="EMBL" id="SPRC01000035">
    <property type="protein sequence ID" value="TIB77380.1"/>
    <property type="molecule type" value="Genomic_DNA"/>
</dbReference>
<dbReference type="InterPro" id="IPR051288">
    <property type="entry name" value="Serum_paraoxonase/arylesterase"/>
</dbReference>
<evidence type="ECO:0000256" key="5">
    <source>
        <dbReference type="PIRSR" id="PIRSR602640-1"/>
    </source>
</evidence>
<keyword evidence="3" id="KW-1015">Disulfide bond</keyword>
<evidence type="ECO:0000313" key="8">
    <source>
        <dbReference type="EMBL" id="TIB77380.1"/>
    </source>
</evidence>
<name>A0A4T0RV18_9BASI</name>
<evidence type="ECO:0000256" key="6">
    <source>
        <dbReference type="PIRSR" id="PIRSR602640-2"/>
    </source>
</evidence>
<feature type="binding site" evidence="6">
    <location>
        <position position="86"/>
    </location>
    <ligand>
        <name>Ca(2+)</name>
        <dbReference type="ChEBI" id="CHEBI:29108"/>
        <label>1</label>
        <note>catalytic</note>
    </ligand>
</feature>
<dbReference type="Proteomes" id="UP000309601">
    <property type="component" value="Unassembled WGS sequence"/>
</dbReference>
<comment type="similarity">
    <text evidence="1">Belongs to the paraoxonase family.</text>
</comment>
<feature type="active site" description="Proton acceptor" evidence="5">
    <location>
        <position position="84"/>
    </location>
</feature>
<proteinExistence type="inferred from homology"/>
<dbReference type="GO" id="GO:0004064">
    <property type="term" value="F:arylesterase activity"/>
    <property type="evidence" value="ECO:0007669"/>
    <property type="project" value="InterPro"/>
</dbReference>
<keyword evidence="6" id="KW-0479">Metal-binding</keyword>
<comment type="caution">
    <text evidence="10">The sequence shown here is derived from an EMBL/GenBank/DDBJ whole genome shotgun (WGS) entry which is preliminary data.</text>
</comment>
<feature type="binding site" evidence="6">
    <location>
        <position position="137"/>
    </location>
    <ligand>
        <name>Ca(2+)</name>
        <dbReference type="ChEBI" id="CHEBI:29108"/>
        <label>1</label>
        <note>catalytic</note>
    </ligand>
</feature>
<sequence length="359" mass="40272">MISGLQHCEDLITINGFEDNTSYSPLLASCDDRFKYNTVLGIFKDSSKSGSIQLIEPYISIDGYLDASIIPLEFKGVEEDFILHPLGIESSPSNNRRIFVVNHARNNSKVEVFDIDYDLGMANHIFSIEDPLIKTPNSIVALNDNTFYVSNDHYFSLRDRSIIGKILNWLETFLRLPLGSVELVKFDENTGAVEVNHALQYIPYANGITLVGNYLAVASTNNNQVLLYSRDNLDFIRSIHLPFHVDNLSVDSRTGNLIASGHPHYPTLIKYVKSGGQSEKPQSWVVEIVLDKKQDDVEDTRNKAMVAQRRLLKGNKDDTINSILQSSGEYINSITKLEKNKDALFASGLYMDGILSCKI</sequence>
<feature type="glycosylation site" description="N-linked (GlcNAc...) asparagine" evidence="7">
    <location>
        <position position="247"/>
    </location>
</feature>
<evidence type="ECO:0000256" key="3">
    <source>
        <dbReference type="ARBA" id="ARBA00023157"/>
    </source>
</evidence>
<keyword evidence="2" id="KW-0378">Hydrolase</keyword>
<dbReference type="OrthoDB" id="5307922at2759"/>
<dbReference type="GO" id="GO:0046872">
    <property type="term" value="F:metal ion binding"/>
    <property type="evidence" value="ECO:0007669"/>
    <property type="project" value="UniProtKB-KW"/>
</dbReference>
<comment type="PTM">
    <text evidence="7">Glycosylated.</text>
</comment>
<comment type="cofactor">
    <cofactor evidence="6">
        <name>Ca(2+)</name>
        <dbReference type="ChEBI" id="CHEBI:29108"/>
    </cofactor>
    <text evidence="6">Binds 2 calcium ions per subunit.</text>
</comment>
<keyword evidence="4 7" id="KW-0325">Glycoprotein</keyword>
<reference evidence="11 12" key="1">
    <citation type="submission" date="2019-03" db="EMBL/GenBank/DDBJ databases">
        <title>Sequencing 25 genomes of Wallemia mellicola.</title>
        <authorList>
            <person name="Gostincar C."/>
        </authorList>
    </citation>
    <scope>NUCLEOTIDE SEQUENCE [LARGE SCALE GENOMIC DNA]</scope>
    <source>
        <strain evidence="10 12">EXF-1274</strain>
        <strain evidence="9 11">EXF-1277</strain>
        <strain evidence="8 13">EXF-6152</strain>
    </source>
</reference>
<evidence type="ECO:0000313" key="13">
    <source>
        <dbReference type="Proteomes" id="UP000310685"/>
    </source>
</evidence>
<protein>
    <submittedName>
        <fullName evidence="10">Calcium-dependent phosphotriesterase</fullName>
    </submittedName>
</protein>
<feature type="binding site" evidence="6">
    <location>
        <position position="246"/>
    </location>
    <ligand>
        <name>Ca(2+)</name>
        <dbReference type="ChEBI" id="CHEBI:29108"/>
        <label>1</label>
        <note>catalytic</note>
    </ligand>
</feature>
<dbReference type="PANTHER" id="PTHR11799:SF30">
    <property type="entry name" value="SERUM PARAOXONASE_ARYLESTERASE 2"/>
    <property type="match status" value="1"/>
</dbReference>
<feature type="binding site" evidence="6">
    <location>
        <position position="247"/>
    </location>
    <ligand>
        <name>Ca(2+)</name>
        <dbReference type="ChEBI" id="CHEBI:29108"/>
        <label>1</label>
        <note>catalytic</note>
    </ligand>
</feature>
<dbReference type="EMBL" id="SPRV01000033">
    <property type="protein sequence ID" value="TIC60993.1"/>
    <property type="molecule type" value="Genomic_DNA"/>
</dbReference>
<dbReference type="SUPFAM" id="SSF63829">
    <property type="entry name" value="Calcium-dependent phosphotriesterase"/>
    <property type="match status" value="1"/>
</dbReference>
<dbReference type="EMBL" id="SPRW01000035">
    <property type="protein sequence ID" value="TIC63550.1"/>
    <property type="molecule type" value="Genomic_DNA"/>
</dbReference>
<evidence type="ECO:0000313" key="11">
    <source>
        <dbReference type="Proteomes" id="UP000305362"/>
    </source>
</evidence>
<dbReference type="PRINTS" id="PR01785">
    <property type="entry name" value="PARAOXONASE"/>
</dbReference>
<evidence type="ECO:0000256" key="1">
    <source>
        <dbReference type="ARBA" id="ARBA00008595"/>
    </source>
</evidence>
<dbReference type="Proteomes" id="UP000310685">
    <property type="component" value="Unassembled WGS sequence"/>
</dbReference>
<evidence type="ECO:0000313" key="10">
    <source>
        <dbReference type="EMBL" id="TIC63550.1"/>
    </source>
</evidence>
<dbReference type="InterPro" id="IPR011042">
    <property type="entry name" value="6-blade_b-propeller_TolB-like"/>
</dbReference>
<dbReference type="Proteomes" id="UP000305362">
    <property type="component" value="Unassembled WGS sequence"/>
</dbReference>